<dbReference type="Proteomes" id="UP000198211">
    <property type="component" value="Unassembled WGS sequence"/>
</dbReference>
<accession>A0A225V9M5</accession>
<protein>
    <submittedName>
        <fullName evidence="1">Uncharacterized protein</fullName>
    </submittedName>
</protein>
<evidence type="ECO:0000313" key="2">
    <source>
        <dbReference type="Proteomes" id="UP000198211"/>
    </source>
</evidence>
<comment type="caution">
    <text evidence="1">The sequence shown here is derived from an EMBL/GenBank/DDBJ whole genome shotgun (WGS) entry which is preliminary data.</text>
</comment>
<gene>
    <name evidence="1" type="ORF">PHMEG_00026003</name>
</gene>
<sequence length="96" mass="11376">MEAVDLDNDMDVCIVPEHLVGEPRLPLEAELEDVQELKRQRVLENQSRRMILRAPNERHSPKRFDDFHMYASFCKRKLSTILHLNWTSNQDGMSKR</sequence>
<dbReference type="AlphaFoldDB" id="A0A225V9M5"/>
<dbReference type="OrthoDB" id="129629at2759"/>
<keyword evidence="2" id="KW-1185">Reference proteome</keyword>
<evidence type="ECO:0000313" key="1">
    <source>
        <dbReference type="EMBL" id="OWZ02436.1"/>
    </source>
</evidence>
<proteinExistence type="predicted"/>
<dbReference type="EMBL" id="NBNE01006169">
    <property type="protein sequence ID" value="OWZ02436.1"/>
    <property type="molecule type" value="Genomic_DNA"/>
</dbReference>
<reference evidence="2" key="1">
    <citation type="submission" date="2017-03" db="EMBL/GenBank/DDBJ databases">
        <title>Phytopthora megakarya and P. palmivora, two closely related causual agents of cacao black pod achieved similar genome size and gene model numbers by different mechanisms.</title>
        <authorList>
            <person name="Ali S."/>
            <person name="Shao J."/>
            <person name="Larry D.J."/>
            <person name="Kronmiller B."/>
            <person name="Shen D."/>
            <person name="Strem M.D."/>
            <person name="Melnick R.L."/>
            <person name="Guiltinan M.J."/>
            <person name="Tyler B.M."/>
            <person name="Meinhardt L.W."/>
            <person name="Bailey B.A."/>
        </authorList>
    </citation>
    <scope>NUCLEOTIDE SEQUENCE [LARGE SCALE GENOMIC DNA]</scope>
    <source>
        <strain evidence="2">zdho120</strain>
    </source>
</reference>
<organism evidence="1 2">
    <name type="scientific">Phytophthora megakarya</name>
    <dbReference type="NCBI Taxonomy" id="4795"/>
    <lineage>
        <taxon>Eukaryota</taxon>
        <taxon>Sar</taxon>
        <taxon>Stramenopiles</taxon>
        <taxon>Oomycota</taxon>
        <taxon>Peronosporomycetes</taxon>
        <taxon>Peronosporales</taxon>
        <taxon>Peronosporaceae</taxon>
        <taxon>Phytophthora</taxon>
    </lineage>
</organism>
<name>A0A225V9M5_9STRA</name>